<reference evidence="2" key="1">
    <citation type="submission" date="2018-01" db="EMBL/GenBank/DDBJ databases">
        <authorList>
            <person name="Clerissi C."/>
        </authorList>
    </citation>
    <scope>NUCLEOTIDE SEQUENCE</scope>
    <source>
        <strain evidence="2">Cupriavidus taiwanensis STM 3521</strain>
    </source>
</reference>
<proteinExistence type="predicted"/>
<organism evidence="2">
    <name type="scientific">Cupriavidus taiwanensis</name>
    <dbReference type="NCBI Taxonomy" id="164546"/>
    <lineage>
        <taxon>Bacteria</taxon>
        <taxon>Pseudomonadati</taxon>
        <taxon>Pseudomonadota</taxon>
        <taxon>Betaproteobacteria</taxon>
        <taxon>Burkholderiales</taxon>
        <taxon>Burkholderiaceae</taxon>
        <taxon>Cupriavidus</taxon>
    </lineage>
</organism>
<sequence length="792" mass="88877">MNNMPGSMFASHAQLDVSEMLPVQPLLATPEEVRFLLDIQAAQWPAGLSRFQNFARARDPGKRYRAAAWNHLRKELRVLEMSSSLTTKGEGIWHTWSLVKEPDALDDVRALVFLEDIIDPSEFAKEDKELNRALLNAVLFVKRDMGDGKTQLLINDAVLMSEKNMQTAIQRVYKALGRARWYQDTLKLLIHRYFHYGGTDDAFLKMGHLRGGGGGTRENGAKPGPLNAREIESANRAQVDRRYSAKRQKRVSGQDKENMLTALRTWWVNGKSLTMTYFYMRKYFYPSATEYEIPKIERFYEHAAKLIGKYRLLEERDGYRLHAIHNGARVGQATDLTDGRIEIIDVDGFQAKIYVQHPDKDHKAPVVVWVIFAVSRLSSAVLGYSICLGRENARAYKEAIASVQIPKTGPGSKAEIFGISKPDGLLHGNYDEVYADNGPGRAKSVIEAVVDRASLRLSITPPGRPEMRAIGESLNCLMMDFLSGHPAGFTRRTNYFDKEAREKARKAKPIPLREFEQLLLEAINHINCFYPKLHKRTAKIRKTAGGVAPKDIFKYTQSIREGDGKRIPSSLEVWARFGEWKLRRCKRGVVEYASLEYSSDDLATYFEETAPVNGKDDVWAKVQPTGDPHQLLWLKDDGGVEFLAASGESSRKLDDGMTWLEWNLVTGHEKVKEEETKNAGGADRVRIDESMNAGAPEKPAPKRDRSRLTKKQHDGVATAAANRAPGVGINAGDSAEWENESPELSRSVPPQTKKPPRAKAKRKPSAGDTAAPIESAIFWNSDPEVAARLADF</sequence>
<dbReference type="RefSeq" id="WP_147309621.1">
    <property type="nucleotide sequence ID" value="NZ_LT976856.1"/>
</dbReference>
<feature type="compositionally biased region" description="Basic and acidic residues" evidence="1">
    <location>
        <begin position="671"/>
        <end position="689"/>
    </location>
</feature>
<evidence type="ECO:0008006" key="3">
    <source>
        <dbReference type="Google" id="ProtNLM"/>
    </source>
</evidence>
<feature type="compositionally biased region" description="Basic and acidic residues" evidence="1">
    <location>
        <begin position="699"/>
        <end position="714"/>
    </location>
</feature>
<dbReference type="Gene3D" id="3.30.420.10">
    <property type="entry name" value="Ribonuclease H-like superfamily/Ribonuclease H"/>
    <property type="match status" value="1"/>
</dbReference>
<evidence type="ECO:0000256" key="1">
    <source>
        <dbReference type="SAM" id="MobiDB-lite"/>
    </source>
</evidence>
<gene>
    <name evidence="2" type="ORF">CBM2589_B10305</name>
</gene>
<dbReference type="GO" id="GO:0003676">
    <property type="term" value="F:nucleic acid binding"/>
    <property type="evidence" value="ECO:0007669"/>
    <property type="project" value="InterPro"/>
</dbReference>
<dbReference type="Proteomes" id="UP000256297">
    <property type="component" value="Chromosome CBM2589_b"/>
</dbReference>
<name>A0A375B8T3_9BURK</name>
<comment type="caution">
    <text evidence="2">The sequence shown here is derived from an EMBL/GenBank/DDBJ whole genome shotgun (WGS) entry which is preliminary data.</text>
</comment>
<protein>
    <recommendedName>
        <fullName evidence="3">Integrase catalytic domain-containing protein</fullName>
    </recommendedName>
</protein>
<feature type="region of interest" description="Disordered" evidence="1">
    <location>
        <begin position="671"/>
        <end position="775"/>
    </location>
</feature>
<accession>A0A375B8T3</accession>
<dbReference type="AlphaFoldDB" id="A0A375B8T3"/>
<feature type="compositionally biased region" description="Basic residues" evidence="1">
    <location>
        <begin position="754"/>
        <end position="764"/>
    </location>
</feature>
<evidence type="ECO:0000313" key="2">
    <source>
        <dbReference type="EMBL" id="SOY40024.1"/>
    </source>
</evidence>
<dbReference type="InterPro" id="IPR036397">
    <property type="entry name" value="RNaseH_sf"/>
</dbReference>
<dbReference type="EMBL" id="OFSP01000001">
    <property type="protein sequence ID" value="SOY40024.1"/>
    <property type="molecule type" value="Genomic_DNA"/>
</dbReference>